<sequence length="91" mass="10187">MISTIVALKNEGFTFLDISPGVVDTAEAAPTKEELEEFNEMVIAFKRAYPDWTPNPMTPAESVNLMLGIIDNLTVEDSGKFVSHKNNREWL</sequence>
<gene>
    <name evidence="1" type="ORF">VKT23_010821</name>
</gene>
<name>A0ABR1JFF6_9AGAR</name>
<evidence type="ECO:0000313" key="2">
    <source>
        <dbReference type="Proteomes" id="UP001498398"/>
    </source>
</evidence>
<comment type="caution">
    <text evidence="1">The sequence shown here is derived from an EMBL/GenBank/DDBJ whole genome shotgun (WGS) entry which is preliminary data.</text>
</comment>
<proteinExistence type="predicted"/>
<reference evidence="1 2" key="1">
    <citation type="submission" date="2024-01" db="EMBL/GenBank/DDBJ databases">
        <title>A draft genome for the cacao thread blight pathogen Marasmiellus scandens.</title>
        <authorList>
            <person name="Baruah I.K."/>
            <person name="Leung J."/>
            <person name="Bukari Y."/>
            <person name="Amoako-Attah I."/>
            <person name="Meinhardt L.W."/>
            <person name="Bailey B.A."/>
            <person name="Cohen S.P."/>
        </authorList>
    </citation>
    <scope>NUCLEOTIDE SEQUENCE [LARGE SCALE GENOMIC DNA]</scope>
    <source>
        <strain evidence="1 2">GH-19</strain>
    </source>
</reference>
<keyword evidence="2" id="KW-1185">Reference proteome</keyword>
<protein>
    <submittedName>
        <fullName evidence="1">Uncharacterized protein</fullName>
    </submittedName>
</protein>
<accession>A0ABR1JFF6</accession>
<dbReference type="Proteomes" id="UP001498398">
    <property type="component" value="Unassembled WGS sequence"/>
</dbReference>
<dbReference type="EMBL" id="JBANRG010000022">
    <property type="protein sequence ID" value="KAK7455790.1"/>
    <property type="molecule type" value="Genomic_DNA"/>
</dbReference>
<evidence type="ECO:0000313" key="1">
    <source>
        <dbReference type="EMBL" id="KAK7455790.1"/>
    </source>
</evidence>
<organism evidence="1 2">
    <name type="scientific">Marasmiellus scandens</name>
    <dbReference type="NCBI Taxonomy" id="2682957"/>
    <lineage>
        <taxon>Eukaryota</taxon>
        <taxon>Fungi</taxon>
        <taxon>Dikarya</taxon>
        <taxon>Basidiomycota</taxon>
        <taxon>Agaricomycotina</taxon>
        <taxon>Agaricomycetes</taxon>
        <taxon>Agaricomycetidae</taxon>
        <taxon>Agaricales</taxon>
        <taxon>Marasmiineae</taxon>
        <taxon>Omphalotaceae</taxon>
        <taxon>Marasmiellus</taxon>
    </lineage>
</organism>